<dbReference type="Proteomes" id="UP001603418">
    <property type="component" value="Unassembled WGS sequence"/>
</dbReference>
<protein>
    <submittedName>
        <fullName evidence="1">Uncharacterized protein</fullName>
    </submittedName>
</protein>
<dbReference type="EMBL" id="JBICBM010000026">
    <property type="protein sequence ID" value="MFF9887184.1"/>
    <property type="molecule type" value="Genomic_DNA"/>
</dbReference>
<organism evidence="1 2">
    <name type="scientific">Streptomyces eurythermus</name>
    <dbReference type="NCBI Taxonomy" id="42237"/>
    <lineage>
        <taxon>Bacteria</taxon>
        <taxon>Bacillati</taxon>
        <taxon>Actinomycetota</taxon>
        <taxon>Actinomycetes</taxon>
        <taxon>Kitasatosporales</taxon>
        <taxon>Streptomycetaceae</taxon>
        <taxon>Streptomyces</taxon>
    </lineage>
</organism>
<evidence type="ECO:0000313" key="1">
    <source>
        <dbReference type="EMBL" id="MFF9887184.1"/>
    </source>
</evidence>
<dbReference type="RefSeq" id="WP_157855688.1">
    <property type="nucleotide sequence ID" value="NZ_JBFACJ010000053.1"/>
</dbReference>
<keyword evidence="2" id="KW-1185">Reference proteome</keyword>
<proteinExistence type="predicted"/>
<sequence length="131" mass="14004">MASPGTRSTAAAEGGQGQTLLEWIACARTVVVGDVTEVAPSGKGRLEVGLDVEEWIKPPRGDHKITMDVVDPGVAQDRPPIEERTRVLVVLPRKADQAADTFEGGQLTQYRSAIIAALDDAGRTTCPQPWN</sequence>
<accession>A0ABW6Z9U0</accession>
<reference evidence="1 2" key="1">
    <citation type="submission" date="2024-10" db="EMBL/GenBank/DDBJ databases">
        <title>The Natural Products Discovery Center: Release of the First 8490 Sequenced Strains for Exploring Actinobacteria Biosynthetic Diversity.</title>
        <authorList>
            <person name="Kalkreuter E."/>
            <person name="Kautsar S.A."/>
            <person name="Yang D."/>
            <person name="Bader C.D."/>
            <person name="Teijaro C.N."/>
            <person name="Fluegel L."/>
            <person name="Davis C.M."/>
            <person name="Simpson J.R."/>
            <person name="Lauterbach L."/>
            <person name="Steele A.D."/>
            <person name="Gui C."/>
            <person name="Meng S."/>
            <person name="Li G."/>
            <person name="Viehrig K."/>
            <person name="Ye F."/>
            <person name="Su P."/>
            <person name="Kiefer A.F."/>
            <person name="Nichols A."/>
            <person name="Cepeda A.J."/>
            <person name="Yan W."/>
            <person name="Fan B."/>
            <person name="Jiang Y."/>
            <person name="Adhikari A."/>
            <person name="Zheng C.-J."/>
            <person name="Schuster L."/>
            <person name="Cowan T.M."/>
            <person name="Smanski M.J."/>
            <person name="Chevrette M.G."/>
            <person name="De Carvalho L.P.S."/>
            <person name="Shen B."/>
        </authorList>
    </citation>
    <scope>NUCLEOTIDE SEQUENCE [LARGE SCALE GENOMIC DNA]</scope>
    <source>
        <strain evidence="1 2">NPDC013366</strain>
    </source>
</reference>
<name>A0ABW6Z9U0_9ACTN</name>
<comment type="caution">
    <text evidence="1">The sequence shown here is derived from an EMBL/GenBank/DDBJ whole genome shotgun (WGS) entry which is preliminary data.</text>
</comment>
<gene>
    <name evidence="1" type="ORF">ACF1HC_37310</name>
</gene>
<evidence type="ECO:0000313" key="2">
    <source>
        <dbReference type="Proteomes" id="UP001603418"/>
    </source>
</evidence>